<dbReference type="RefSeq" id="WP_052500986.1">
    <property type="nucleotide sequence ID" value="NZ_FZPF01000008.1"/>
</dbReference>
<dbReference type="Proteomes" id="UP000032232">
    <property type="component" value="Unassembled WGS sequence"/>
</dbReference>
<keyword evidence="1" id="KW-0732">Signal</keyword>
<dbReference type="STRING" id="935700.jaqu_28910"/>
<organism evidence="3 4">
    <name type="scientific">Jannaschia aquimarina</name>
    <dbReference type="NCBI Taxonomy" id="935700"/>
    <lineage>
        <taxon>Bacteria</taxon>
        <taxon>Pseudomonadati</taxon>
        <taxon>Pseudomonadota</taxon>
        <taxon>Alphaproteobacteria</taxon>
        <taxon>Rhodobacterales</taxon>
        <taxon>Roseobacteraceae</taxon>
        <taxon>Jannaschia</taxon>
    </lineage>
</organism>
<evidence type="ECO:0000313" key="4">
    <source>
        <dbReference type="Proteomes" id="UP000032232"/>
    </source>
</evidence>
<dbReference type="SUPFAM" id="SSF50346">
    <property type="entry name" value="PRC-barrel domain"/>
    <property type="match status" value="1"/>
</dbReference>
<dbReference type="InterPro" id="IPR027275">
    <property type="entry name" value="PRC-brl_dom"/>
</dbReference>
<protein>
    <submittedName>
        <fullName evidence="3">PRC-barrel domain protein</fullName>
    </submittedName>
</protein>
<dbReference type="InterPro" id="IPR011033">
    <property type="entry name" value="PRC_barrel-like_sf"/>
</dbReference>
<keyword evidence="4" id="KW-1185">Reference proteome</keyword>
<dbReference type="Pfam" id="PF05239">
    <property type="entry name" value="PRC"/>
    <property type="match status" value="1"/>
</dbReference>
<dbReference type="PATRIC" id="fig|935700.4.peg.2994"/>
<gene>
    <name evidence="3" type="ORF">jaqu_28910</name>
</gene>
<accession>A0A0D1CKZ5</accession>
<feature type="signal peptide" evidence="1">
    <location>
        <begin position="1"/>
        <end position="23"/>
    </location>
</feature>
<dbReference type="OrthoDB" id="7876889at2"/>
<name>A0A0D1CKZ5_9RHOB</name>
<dbReference type="EMBL" id="JYFE01000050">
    <property type="protein sequence ID" value="KIT15457.1"/>
    <property type="molecule type" value="Genomic_DNA"/>
</dbReference>
<comment type="caution">
    <text evidence="3">The sequence shown here is derived from an EMBL/GenBank/DDBJ whole genome shotgun (WGS) entry which is preliminary data.</text>
</comment>
<reference evidence="3 4" key="1">
    <citation type="submission" date="2015-02" db="EMBL/GenBank/DDBJ databases">
        <title>Genome Sequence of Jannaschia aquimarina DSM28248, a member of the Roseobacter clade.</title>
        <authorList>
            <person name="Voget S."/>
            <person name="Daniel R."/>
        </authorList>
    </citation>
    <scope>NUCLEOTIDE SEQUENCE [LARGE SCALE GENOMIC DNA]</scope>
    <source>
        <strain evidence="3 4">GSW-M26</strain>
    </source>
</reference>
<evidence type="ECO:0000259" key="2">
    <source>
        <dbReference type="Pfam" id="PF05239"/>
    </source>
</evidence>
<feature type="domain" description="PRC-barrel" evidence="2">
    <location>
        <begin position="37"/>
        <end position="92"/>
    </location>
</feature>
<dbReference type="Gene3D" id="2.30.30.240">
    <property type="entry name" value="PRC-barrel domain"/>
    <property type="match status" value="1"/>
</dbReference>
<sequence length="134" mass="13842">MLRTIPIIFAVYSVALLQIPALAQQGPVGAFADTAVGDLVGADVLAADGDPIGEVERLVDVRGEVLAIVGVGGFLGFGEHDVAIPLREFVQAEDSLSLSAYTRSDLQAMIAYQGEGDPLPLDMTVAGSRGDSDG</sequence>
<dbReference type="AlphaFoldDB" id="A0A0D1CKZ5"/>
<evidence type="ECO:0000313" key="3">
    <source>
        <dbReference type="EMBL" id="KIT15457.1"/>
    </source>
</evidence>
<proteinExistence type="predicted"/>
<evidence type="ECO:0000256" key="1">
    <source>
        <dbReference type="SAM" id="SignalP"/>
    </source>
</evidence>
<feature type="chain" id="PRO_5002228371" evidence="1">
    <location>
        <begin position="24"/>
        <end position="134"/>
    </location>
</feature>